<dbReference type="AlphaFoldDB" id="A0AAD4H214"/>
<comment type="caution">
    <text evidence="2">The sequence shown here is derived from an EMBL/GenBank/DDBJ whole genome shotgun (WGS) entry which is preliminary data.</text>
</comment>
<gene>
    <name evidence="2" type="ORF">BGZ95_006582</name>
</gene>
<dbReference type="Proteomes" id="UP001194580">
    <property type="component" value="Unassembled WGS sequence"/>
</dbReference>
<evidence type="ECO:0000313" key="2">
    <source>
        <dbReference type="EMBL" id="KAG0252607.1"/>
    </source>
</evidence>
<keyword evidence="3" id="KW-1185">Reference proteome</keyword>
<accession>A0AAD4H214</accession>
<proteinExistence type="predicted"/>
<feature type="chain" id="PRO_5042158124" evidence="1">
    <location>
        <begin position="24"/>
        <end position="163"/>
    </location>
</feature>
<keyword evidence="1" id="KW-0732">Signal</keyword>
<sequence length="163" mass="18106">MSPLTQIVTLAFLAVLTFQAVNAQGPSDGKYSIVSTTRPQIPVGVDDYGPYHRVAVGGKSNVWTIMKLDEGDYQIILEQSGIKWYTEDFQGTLTMSPNSPAKPRGTWRLQKYGDYYSIEVPSNIVPSKAWALKNMDNTQPGEEVTIGAADFPMVWKFTPVLEK</sequence>
<protein>
    <submittedName>
        <fullName evidence="2">Uncharacterized protein</fullName>
    </submittedName>
</protein>
<name>A0AAD4H214_9FUNG</name>
<feature type="signal peptide" evidence="1">
    <location>
        <begin position="1"/>
        <end position="23"/>
    </location>
</feature>
<evidence type="ECO:0000256" key="1">
    <source>
        <dbReference type="SAM" id="SignalP"/>
    </source>
</evidence>
<reference evidence="2" key="1">
    <citation type="journal article" date="2020" name="Fungal Divers.">
        <title>Resolving the Mortierellaceae phylogeny through synthesis of multi-gene phylogenetics and phylogenomics.</title>
        <authorList>
            <person name="Vandepol N."/>
            <person name="Liber J."/>
            <person name="Desiro A."/>
            <person name="Na H."/>
            <person name="Kennedy M."/>
            <person name="Barry K."/>
            <person name="Grigoriev I.V."/>
            <person name="Miller A.N."/>
            <person name="O'Donnell K."/>
            <person name="Stajich J.E."/>
            <person name="Bonito G."/>
        </authorList>
    </citation>
    <scope>NUCLEOTIDE SEQUENCE</scope>
    <source>
        <strain evidence="2">NRRL 28262</strain>
    </source>
</reference>
<evidence type="ECO:0000313" key="3">
    <source>
        <dbReference type="Proteomes" id="UP001194580"/>
    </source>
</evidence>
<dbReference type="EMBL" id="JAAAIL010003073">
    <property type="protein sequence ID" value="KAG0252607.1"/>
    <property type="molecule type" value="Genomic_DNA"/>
</dbReference>
<organism evidence="2 3">
    <name type="scientific">Linnemannia exigua</name>
    <dbReference type="NCBI Taxonomy" id="604196"/>
    <lineage>
        <taxon>Eukaryota</taxon>
        <taxon>Fungi</taxon>
        <taxon>Fungi incertae sedis</taxon>
        <taxon>Mucoromycota</taxon>
        <taxon>Mortierellomycotina</taxon>
        <taxon>Mortierellomycetes</taxon>
        <taxon>Mortierellales</taxon>
        <taxon>Mortierellaceae</taxon>
        <taxon>Linnemannia</taxon>
    </lineage>
</organism>